<sequence length="218" mass="24144">MSDFDRFVRLLGLTDGRDKIYKLLSGVLNVLDGIDAVESHRVAYNSVNKSIKDGRSLLRMAKWTGNVPKMHSIVLRCAEKRSVELKKLIEFLRLLGDFLYVLGDNIGFLVRFKLLPGEAKLIQNRSKVAQFWGFFFAAVLDLLALHSALLRRASDAATSRKEVKSALISLTKDGSDVLVTMASVGYMKSVWHPSPVTSGALTAVSGAVATYLNWNKVK</sequence>
<dbReference type="OMA" id="AQFWGFF"/>
<feature type="transmembrane region" description="Helical" evidence="5">
    <location>
        <begin position="130"/>
        <end position="150"/>
    </location>
</feature>
<dbReference type="PANTHER" id="PTHR12652:SF52">
    <property type="entry name" value="MEMBRANE PROTEIN, PUTATIVE-RELATED"/>
    <property type="match status" value="1"/>
</dbReference>
<evidence type="ECO:0000256" key="4">
    <source>
        <dbReference type="ARBA" id="ARBA00046271"/>
    </source>
</evidence>
<keyword evidence="2 5" id="KW-0472">Membrane</keyword>
<dbReference type="OrthoDB" id="411017at2759"/>
<protein>
    <submittedName>
        <fullName evidence="6">Glycosomal membrane protein</fullName>
    </submittedName>
</protein>
<keyword evidence="5" id="KW-1133">Transmembrane helix</keyword>
<dbReference type="PANTHER" id="PTHR12652">
    <property type="entry name" value="PEROXISOMAL BIOGENESIS FACTOR 11"/>
    <property type="match status" value="1"/>
</dbReference>
<keyword evidence="5" id="KW-0812">Transmembrane</keyword>
<keyword evidence="1" id="KW-0962">Peroxisome biogenesis</keyword>
<evidence type="ECO:0000256" key="2">
    <source>
        <dbReference type="ARBA" id="ARBA00023136"/>
    </source>
</evidence>
<comment type="subcellular location">
    <subcellularLocation>
        <location evidence="4">Peroxisome membrane</location>
    </subcellularLocation>
</comment>
<evidence type="ECO:0000256" key="1">
    <source>
        <dbReference type="ARBA" id="ARBA00022593"/>
    </source>
</evidence>
<organism evidence="6 7">
    <name type="scientific">Trypanosoma rangeli</name>
    <dbReference type="NCBI Taxonomy" id="5698"/>
    <lineage>
        <taxon>Eukaryota</taxon>
        <taxon>Discoba</taxon>
        <taxon>Euglenozoa</taxon>
        <taxon>Kinetoplastea</taxon>
        <taxon>Metakinetoplastina</taxon>
        <taxon>Trypanosomatida</taxon>
        <taxon>Trypanosomatidae</taxon>
        <taxon>Trypanosoma</taxon>
        <taxon>Herpetosoma</taxon>
    </lineage>
</organism>
<accession>A0A422N9F6</accession>
<dbReference type="GeneID" id="40330542"/>
<reference evidence="6 7" key="1">
    <citation type="journal article" date="2018" name="BMC Genomics">
        <title>Genomic comparison of Trypanosoma conorhini and Trypanosoma rangeli to Trypanosoma cruzi strains of high and low virulence.</title>
        <authorList>
            <person name="Bradwell K.R."/>
            <person name="Koparde V.N."/>
            <person name="Matveyev A.V."/>
            <person name="Serrano M.G."/>
            <person name="Alves J.M."/>
            <person name="Parikh H."/>
            <person name="Huang B."/>
            <person name="Lee V."/>
            <person name="Espinosa-Alvarez O."/>
            <person name="Ortiz P.A."/>
            <person name="Costa-Martins A.G."/>
            <person name="Teixeira M.M."/>
            <person name="Buck G.A."/>
        </authorList>
    </citation>
    <scope>NUCLEOTIDE SEQUENCE [LARGE SCALE GENOMIC DNA]</scope>
    <source>
        <strain evidence="6 7">AM80</strain>
    </source>
</reference>
<evidence type="ECO:0000313" key="6">
    <source>
        <dbReference type="EMBL" id="RNF02066.1"/>
    </source>
</evidence>
<evidence type="ECO:0000256" key="3">
    <source>
        <dbReference type="ARBA" id="ARBA00023140"/>
    </source>
</evidence>
<dbReference type="Pfam" id="PF05648">
    <property type="entry name" value="PEX11"/>
    <property type="match status" value="1"/>
</dbReference>
<evidence type="ECO:0000256" key="5">
    <source>
        <dbReference type="SAM" id="Phobius"/>
    </source>
</evidence>
<dbReference type="GO" id="GO:0016559">
    <property type="term" value="P:peroxisome fission"/>
    <property type="evidence" value="ECO:0007669"/>
    <property type="project" value="InterPro"/>
</dbReference>
<dbReference type="AlphaFoldDB" id="A0A422N9F6"/>
<dbReference type="InterPro" id="IPR008733">
    <property type="entry name" value="PEX11"/>
</dbReference>
<gene>
    <name evidence="6" type="ORF">TraAM80_06609</name>
</gene>
<keyword evidence="7" id="KW-1185">Reference proteome</keyword>
<keyword evidence="3" id="KW-0576">Peroxisome</keyword>
<dbReference type="EMBL" id="MKGL01000248">
    <property type="protein sequence ID" value="RNF02066.1"/>
    <property type="molecule type" value="Genomic_DNA"/>
</dbReference>
<name>A0A422N9F6_TRYRA</name>
<evidence type="ECO:0000313" key="7">
    <source>
        <dbReference type="Proteomes" id="UP000283634"/>
    </source>
</evidence>
<comment type="caution">
    <text evidence="6">The sequence shown here is derived from an EMBL/GenBank/DDBJ whole genome shotgun (WGS) entry which is preliminary data.</text>
</comment>
<dbReference type="GO" id="GO:0005778">
    <property type="term" value="C:peroxisomal membrane"/>
    <property type="evidence" value="ECO:0007669"/>
    <property type="project" value="UniProtKB-SubCell"/>
</dbReference>
<dbReference type="Proteomes" id="UP000283634">
    <property type="component" value="Unassembled WGS sequence"/>
</dbReference>
<proteinExistence type="predicted"/>
<dbReference type="RefSeq" id="XP_029236696.1">
    <property type="nucleotide sequence ID" value="XM_029383446.1"/>
</dbReference>